<evidence type="ECO:0000256" key="7">
    <source>
        <dbReference type="ARBA" id="ARBA00022840"/>
    </source>
</evidence>
<dbReference type="InterPro" id="IPR043519">
    <property type="entry name" value="NT_sf"/>
</dbReference>
<dbReference type="GO" id="GO:0005524">
    <property type="term" value="F:ATP binding"/>
    <property type="evidence" value="ECO:0007669"/>
    <property type="project" value="UniProtKB-KW"/>
</dbReference>
<dbReference type="EC" id="2.7.7.-" evidence="11"/>
<dbReference type="Gene3D" id="3.30.460.10">
    <property type="entry name" value="Beta Polymerase, domain 2"/>
    <property type="match status" value="1"/>
</dbReference>
<keyword evidence="8" id="KW-0460">Magnesium</keyword>
<dbReference type="Pfam" id="PF01909">
    <property type="entry name" value="NTP_transf_2"/>
    <property type="match status" value="1"/>
</dbReference>
<feature type="domain" description="Polymerase nucleotidyl transferase" evidence="10">
    <location>
        <begin position="103"/>
        <end position="177"/>
    </location>
</feature>
<evidence type="ECO:0000256" key="4">
    <source>
        <dbReference type="ARBA" id="ARBA00022695"/>
    </source>
</evidence>
<evidence type="ECO:0000256" key="5">
    <source>
        <dbReference type="ARBA" id="ARBA00022723"/>
    </source>
</evidence>
<evidence type="ECO:0000256" key="6">
    <source>
        <dbReference type="ARBA" id="ARBA00022741"/>
    </source>
</evidence>
<evidence type="ECO:0000256" key="8">
    <source>
        <dbReference type="ARBA" id="ARBA00022842"/>
    </source>
</evidence>
<evidence type="ECO:0000256" key="2">
    <source>
        <dbReference type="ARBA" id="ARBA00022649"/>
    </source>
</evidence>
<dbReference type="SUPFAM" id="SSF81301">
    <property type="entry name" value="Nucleotidyltransferase"/>
    <property type="match status" value="1"/>
</dbReference>
<evidence type="ECO:0000256" key="1">
    <source>
        <dbReference type="ARBA" id="ARBA00001946"/>
    </source>
</evidence>
<sequence length="180" mass="20291">MTERRRLILIRLWRVDIAFAILRAMVTDLARIARETDEAIRQARVRLVEAVRKAASEGISQGEIARQIGRSQPEVSRLIHFHGTTPRARRLRKSRRAVIDLIEKAGGSNVRVFGSVATGREREDSDIDLLFHMERPLGLMDLAGLEIELEELLGDSVDLVPDTAIRPAMRERILGEAVPL</sequence>
<reference evidence="12" key="1">
    <citation type="submission" date="2018-08" db="EMBL/GenBank/DDBJ databases">
        <authorList>
            <person name="Hornung B."/>
        </authorList>
    </citation>
    <scope>NUCLEOTIDE SEQUENCE [LARGE SCALE GENOMIC DNA]</scope>
</reference>
<dbReference type="PANTHER" id="PTHR33571:SF12">
    <property type="entry name" value="BSL3053 PROTEIN"/>
    <property type="match status" value="1"/>
</dbReference>
<protein>
    <submittedName>
        <fullName evidence="11">Nucleotidyltransferase domain</fullName>
        <ecNumber evidence="11">2.7.7.-</ecNumber>
    </submittedName>
</protein>
<keyword evidence="4 11" id="KW-0548">Nucleotidyltransferase</keyword>
<evidence type="ECO:0000259" key="10">
    <source>
        <dbReference type="Pfam" id="PF01909"/>
    </source>
</evidence>
<keyword evidence="7" id="KW-0067">ATP-binding</keyword>
<dbReference type="GO" id="GO:0046872">
    <property type="term" value="F:metal ion binding"/>
    <property type="evidence" value="ECO:0007669"/>
    <property type="project" value="UniProtKB-KW"/>
</dbReference>
<keyword evidence="5" id="KW-0479">Metal-binding</keyword>
<name>A0A383S9I3_9ACTN</name>
<comment type="cofactor">
    <cofactor evidence="1">
        <name>Mg(2+)</name>
        <dbReference type="ChEBI" id="CHEBI:18420"/>
    </cofactor>
</comment>
<organism evidence="11 12">
    <name type="scientific">Propionibacterium australiense</name>
    <dbReference type="NCBI Taxonomy" id="119981"/>
    <lineage>
        <taxon>Bacteria</taxon>
        <taxon>Bacillati</taxon>
        <taxon>Actinomycetota</taxon>
        <taxon>Actinomycetes</taxon>
        <taxon>Propionibacteriales</taxon>
        <taxon>Propionibacteriaceae</taxon>
        <taxon>Propionibacterium</taxon>
    </lineage>
</organism>
<dbReference type="PANTHER" id="PTHR33571">
    <property type="entry name" value="SSL8005 PROTEIN"/>
    <property type="match status" value="1"/>
</dbReference>
<evidence type="ECO:0000256" key="9">
    <source>
        <dbReference type="ARBA" id="ARBA00038276"/>
    </source>
</evidence>
<dbReference type="CDD" id="cd05403">
    <property type="entry name" value="NT_KNTase_like"/>
    <property type="match status" value="1"/>
</dbReference>
<keyword evidence="12" id="KW-1185">Reference proteome</keyword>
<dbReference type="AlphaFoldDB" id="A0A383S9I3"/>
<evidence type="ECO:0000313" key="11">
    <source>
        <dbReference type="EMBL" id="SYZ34463.1"/>
    </source>
</evidence>
<accession>A0A383S9I3</accession>
<gene>
    <name evidence="11" type="ORF">PROPAUS_2479</name>
</gene>
<dbReference type="InterPro" id="IPR052038">
    <property type="entry name" value="Type-VII_TA_antitoxin"/>
</dbReference>
<evidence type="ECO:0000313" key="12">
    <source>
        <dbReference type="Proteomes" id="UP000263928"/>
    </source>
</evidence>
<comment type="similarity">
    <text evidence="9">Belongs to the MntA antitoxin family.</text>
</comment>
<evidence type="ECO:0000256" key="3">
    <source>
        <dbReference type="ARBA" id="ARBA00022679"/>
    </source>
</evidence>
<dbReference type="EMBL" id="UNQJ01000026">
    <property type="protein sequence ID" value="SYZ34463.1"/>
    <property type="molecule type" value="Genomic_DNA"/>
</dbReference>
<dbReference type="GO" id="GO:0016779">
    <property type="term" value="F:nucleotidyltransferase activity"/>
    <property type="evidence" value="ECO:0007669"/>
    <property type="project" value="UniProtKB-KW"/>
</dbReference>
<proteinExistence type="inferred from homology"/>
<dbReference type="InterPro" id="IPR002934">
    <property type="entry name" value="Polymerase_NTP_transf_dom"/>
</dbReference>
<dbReference type="Proteomes" id="UP000263928">
    <property type="component" value="Unassembled WGS sequence"/>
</dbReference>
<keyword evidence="6" id="KW-0547">Nucleotide-binding</keyword>
<keyword evidence="3 11" id="KW-0808">Transferase</keyword>
<keyword evidence="2" id="KW-1277">Toxin-antitoxin system</keyword>